<proteinExistence type="predicted"/>
<keyword evidence="3" id="KW-1185">Reference proteome</keyword>
<comment type="caution">
    <text evidence="2">The sequence shown here is derived from an EMBL/GenBank/DDBJ whole genome shotgun (WGS) entry which is preliminary data.</text>
</comment>
<feature type="domain" description="DUF58" evidence="1">
    <location>
        <begin position="182"/>
        <end position="357"/>
    </location>
</feature>
<name>A0ABS6JI95_9BACI</name>
<dbReference type="Proteomes" id="UP000784880">
    <property type="component" value="Unassembled WGS sequence"/>
</dbReference>
<dbReference type="PANTHER" id="PTHR34351">
    <property type="entry name" value="SLR1927 PROTEIN-RELATED"/>
    <property type="match status" value="1"/>
</dbReference>
<dbReference type="EMBL" id="JAHQCS010000135">
    <property type="protein sequence ID" value="MBU9713404.1"/>
    <property type="molecule type" value="Genomic_DNA"/>
</dbReference>
<evidence type="ECO:0000313" key="2">
    <source>
        <dbReference type="EMBL" id="MBU9713404.1"/>
    </source>
</evidence>
<evidence type="ECO:0000259" key="1">
    <source>
        <dbReference type="Pfam" id="PF01882"/>
    </source>
</evidence>
<dbReference type="Pfam" id="PF01882">
    <property type="entry name" value="DUF58"/>
    <property type="match status" value="1"/>
</dbReference>
<accession>A0ABS6JI95</accession>
<dbReference type="InterPro" id="IPR002881">
    <property type="entry name" value="DUF58"/>
</dbReference>
<dbReference type="PANTHER" id="PTHR34351:SF2">
    <property type="entry name" value="DUF58 DOMAIN-CONTAINING PROTEIN"/>
    <property type="match status" value="1"/>
</dbReference>
<dbReference type="RefSeq" id="WP_217067563.1">
    <property type="nucleotide sequence ID" value="NZ_JAHQCS010000135.1"/>
</dbReference>
<gene>
    <name evidence="2" type="ORF">KS419_16875</name>
</gene>
<sequence>MGVHWIIITTVFMVIAQAYIFKKWGLNKIEYSRYFFDKAVFEGEETEMVEEIINKKFLPIPWLRLESKISSNLVFKQQDSLSVVGEQFHRSFFSLMTYQKIRRRHKITCTKRGYYQLKTVSISVGDPFGIDKKSKTLHVSSNLLVYPRFLPMEEIPLPSNSWQGDILVRRWIMDDPFIFAGVREYTYGDTMKSVNWSATARIGALQVSKKDFTADHNLMIYLNFDQTEDIWKEIEDKDMVEKGISYAASIAQYTISNGIPTGFGCNSYLDDPSERIKRIKNSVRIEGMNGNNHLTHILQTMAMLRVDRSMNFGSFLQEDVDQRRTNTDIILITAFISETIQKHIRSLEALGNSVEIIYLTNSDQGEIMSESQEGDYYANY</sequence>
<organism evidence="2 3">
    <name type="scientific">Evansella tamaricis</name>
    <dbReference type="NCBI Taxonomy" id="2069301"/>
    <lineage>
        <taxon>Bacteria</taxon>
        <taxon>Bacillati</taxon>
        <taxon>Bacillota</taxon>
        <taxon>Bacilli</taxon>
        <taxon>Bacillales</taxon>
        <taxon>Bacillaceae</taxon>
        <taxon>Evansella</taxon>
    </lineage>
</organism>
<reference evidence="2 3" key="1">
    <citation type="submission" date="2021-06" db="EMBL/GenBank/DDBJ databases">
        <title>Bacillus sp. RD4P76, an endophyte from a halophyte.</title>
        <authorList>
            <person name="Sun J.-Q."/>
        </authorList>
    </citation>
    <scope>NUCLEOTIDE SEQUENCE [LARGE SCALE GENOMIC DNA]</scope>
    <source>
        <strain evidence="2 3">CGMCC 1.15917</strain>
    </source>
</reference>
<evidence type="ECO:0000313" key="3">
    <source>
        <dbReference type="Proteomes" id="UP000784880"/>
    </source>
</evidence>
<protein>
    <submittedName>
        <fullName evidence="2">DUF58 domain-containing protein</fullName>
    </submittedName>
</protein>